<evidence type="ECO:0000313" key="2">
    <source>
        <dbReference type="Proteomes" id="UP000576969"/>
    </source>
</evidence>
<keyword evidence="1" id="KW-0418">Kinase</keyword>
<dbReference type="Proteomes" id="UP000576969">
    <property type="component" value="Unassembled WGS sequence"/>
</dbReference>
<dbReference type="AlphaFoldDB" id="A0A7Y9KIY0"/>
<sequence>MTPPSPPVALALEIGGTKAESAIVTRGGGIIPGSRARWVTGPR</sequence>
<protein>
    <submittedName>
        <fullName evidence="1">Putative NBD/HSP70 family sugar kinase</fullName>
    </submittedName>
</protein>
<accession>A0A7Y9KIY0</accession>
<reference evidence="1 2" key="1">
    <citation type="submission" date="2020-07" db="EMBL/GenBank/DDBJ databases">
        <title>Sequencing the genomes of 1000 actinobacteria strains.</title>
        <authorList>
            <person name="Klenk H.-P."/>
        </authorList>
    </citation>
    <scope>NUCLEOTIDE SEQUENCE [LARGE SCALE GENOMIC DNA]</scope>
    <source>
        <strain evidence="1 2">DSM 24662</strain>
    </source>
</reference>
<proteinExistence type="predicted"/>
<evidence type="ECO:0000313" key="1">
    <source>
        <dbReference type="EMBL" id="NYE19086.1"/>
    </source>
</evidence>
<keyword evidence="2" id="KW-1185">Reference proteome</keyword>
<name>A0A7Y9KIY0_9MICO</name>
<keyword evidence="1" id="KW-0808">Transferase</keyword>
<dbReference type="GO" id="GO:0016301">
    <property type="term" value="F:kinase activity"/>
    <property type="evidence" value="ECO:0007669"/>
    <property type="project" value="UniProtKB-KW"/>
</dbReference>
<dbReference type="EMBL" id="JACCBV010000001">
    <property type="protein sequence ID" value="NYE19086.1"/>
    <property type="molecule type" value="Genomic_DNA"/>
</dbReference>
<comment type="caution">
    <text evidence="1">The sequence shown here is derived from an EMBL/GenBank/DDBJ whole genome shotgun (WGS) entry which is preliminary data.</text>
</comment>
<organism evidence="1 2">
    <name type="scientific">Microbacterium immunditiarum</name>
    <dbReference type="NCBI Taxonomy" id="337480"/>
    <lineage>
        <taxon>Bacteria</taxon>
        <taxon>Bacillati</taxon>
        <taxon>Actinomycetota</taxon>
        <taxon>Actinomycetes</taxon>
        <taxon>Micrococcales</taxon>
        <taxon>Microbacteriaceae</taxon>
        <taxon>Microbacterium</taxon>
    </lineage>
</organism>
<gene>
    <name evidence="1" type="ORF">BJ991_001114</name>
</gene>